<keyword evidence="5" id="KW-1185">Reference proteome</keyword>
<name>A0A1G5R0Y7_9GAMM</name>
<dbReference type="EMBL" id="FMWD01000013">
    <property type="protein sequence ID" value="SCZ67009.1"/>
    <property type="molecule type" value="Genomic_DNA"/>
</dbReference>
<dbReference type="SUPFAM" id="SSF52540">
    <property type="entry name" value="P-loop containing nucleoside triphosphate hydrolases"/>
    <property type="match status" value="1"/>
</dbReference>
<protein>
    <submittedName>
        <fullName evidence="4">ABC-type iron transport system FetAB, ATPase component</fullName>
    </submittedName>
</protein>
<dbReference type="Pfam" id="PF00005">
    <property type="entry name" value="ABC_tran"/>
    <property type="match status" value="1"/>
</dbReference>
<dbReference type="AlphaFoldDB" id="A0A1G5R0Y7"/>
<dbReference type="PANTHER" id="PTHR43119">
    <property type="entry name" value="ABC TRANSPORT PROTEIN ATP-BINDING COMPONENT-RELATED"/>
    <property type="match status" value="1"/>
</dbReference>
<dbReference type="Gene3D" id="3.40.50.300">
    <property type="entry name" value="P-loop containing nucleotide triphosphate hydrolases"/>
    <property type="match status" value="1"/>
</dbReference>
<evidence type="ECO:0000256" key="1">
    <source>
        <dbReference type="ARBA" id="ARBA00022741"/>
    </source>
</evidence>
<evidence type="ECO:0000256" key="2">
    <source>
        <dbReference type="ARBA" id="ARBA00022840"/>
    </source>
</evidence>
<dbReference type="CDD" id="cd00267">
    <property type="entry name" value="ABC_ATPase"/>
    <property type="match status" value="1"/>
</dbReference>
<keyword evidence="1" id="KW-0547">Nucleotide-binding</keyword>
<accession>A0A1G5R0Y7</accession>
<dbReference type="SMART" id="SM00382">
    <property type="entry name" value="AAA"/>
    <property type="match status" value="1"/>
</dbReference>
<dbReference type="InterPro" id="IPR003439">
    <property type="entry name" value="ABC_transporter-like_ATP-bd"/>
</dbReference>
<dbReference type="GO" id="GO:0005524">
    <property type="term" value="F:ATP binding"/>
    <property type="evidence" value="ECO:0007669"/>
    <property type="project" value="UniProtKB-KW"/>
</dbReference>
<evidence type="ECO:0000313" key="4">
    <source>
        <dbReference type="EMBL" id="SCZ67009.1"/>
    </source>
</evidence>
<keyword evidence="2" id="KW-0067">ATP-binding</keyword>
<organism evidence="4 5">
    <name type="scientific">Thiohalomonas denitrificans</name>
    <dbReference type="NCBI Taxonomy" id="415747"/>
    <lineage>
        <taxon>Bacteria</taxon>
        <taxon>Pseudomonadati</taxon>
        <taxon>Pseudomonadota</taxon>
        <taxon>Gammaproteobacteria</taxon>
        <taxon>Thiohalomonadales</taxon>
        <taxon>Thiohalomonadaceae</taxon>
        <taxon>Thiohalomonas</taxon>
    </lineage>
</organism>
<feature type="domain" description="AAA+ ATPase" evidence="3">
    <location>
        <begin position="3"/>
        <end position="173"/>
    </location>
</feature>
<sequence>MAPGECVCLSGPSGAGKTVLLRAVADLDPYQGKVLLDGRPADAFAPSEWRAQVGLLPAESQWWHDRVGDHFCRIEPEHWQRLGFDTQAAGWAVERLSTGERQRLALLRLLANGPVALLLDEPTAALDPENVARAETVIAAYRREQHAPVLWVSHDPEQIRRVADRHFRIEGGRLSEVPL</sequence>
<reference evidence="4 5" key="1">
    <citation type="submission" date="2016-10" db="EMBL/GenBank/DDBJ databases">
        <authorList>
            <person name="de Groot N.N."/>
        </authorList>
    </citation>
    <scope>NUCLEOTIDE SEQUENCE [LARGE SCALE GENOMIC DNA]</scope>
    <source>
        <strain evidence="4 5">HLD2</strain>
    </source>
</reference>
<dbReference type="STRING" id="415747.SAMN03097708_03066"/>
<dbReference type="GO" id="GO:0016887">
    <property type="term" value="F:ATP hydrolysis activity"/>
    <property type="evidence" value="ECO:0007669"/>
    <property type="project" value="InterPro"/>
</dbReference>
<proteinExistence type="predicted"/>
<gene>
    <name evidence="4" type="ORF">SAMN03097708_03066</name>
</gene>
<dbReference type="PANTHER" id="PTHR43119:SF1">
    <property type="entry name" value="ABC TRANSPORTER DOMAIN-CONTAINING PROTEIN"/>
    <property type="match status" value="1"/>
</dbReference>
<dbReference type="Proteomes" id="UP000199648">
    <property type="component" value="Unassembled WGS sequence"/>
</dbReference>
<evidence type="ECO:0000259" key="3">
    <source>
        <dbReference type="SMART" id="SM00382"/>
    </source>
</evidence>
<evidence type="ECO:0000313" key="5">
    <source>
        <dbReference type="Proteomes" id="UP000199648"/>
    </source>
</evidence>
<dbReference type="InterPro" id="IPR027417">
    <property type="entry name" value="P-loop_NTPase"/>
</dbReference>
<dbReference type="InterPro" id="IPR003593">
    <property type="entry name" value="AAA+_ATPase"/>
</dbReference>